<feature type="compositionally biased region" description="Low complexity" evidence="1">
    <location>
        <begin position="16"/>
        <end position="69"/>
    </location>
</feature>
<feature type="compositionally biased region" description="Polar residues" evidence="1">
    <location>
        <begin position="1075"/>
        <end position="1092"/>
    </location>
</feature>
<feature type="compositionally biased region" description="Low complexity" evidence="1">
    <location>
        <begin position="404"/>
        <end position="420"/>
    </location>
</feature>
<evidence type="ECO:0000313" key="4">
    <source>
        <dbReference type="Proteomes" id="UP000230002"/>
    </source>
</evidence>
<dbReference type="Pfam" id="PF00620">
    <property type="entry name" value="RhoGAP"/>
    <property type="match status" value="2"/>
</dbReference>
<dbReference type="PROSITE" id="PS50238">
    <property type="entry name" value="RHOGAP"/>
    <property type="match status" value="1"/>
</dbReference>
<feature type="compositionally biased region" description="Pro residues" evidence="1">
    <location>
        <begin position="491"/>
        <end position="510"/>
    </location>
</feature>
<feature type="region of interest" description="Disordered" evidence="1">
    <location>
        <begin position="1"/>
        <end position="347"/>
    </location>
</feature>
<dbReference type="PANTHER" id="PTHR12783:SF5">
    <property type="entry name" value="RALA-BINDING PROTEIN 1"/>
    <property type="match status" value="1"/>
</dbReference>
<dbReference type="InterPro" id="IPR008936">
    <property type="entry name" value="Rho_GTPase_activation_prot"/>
</dbReference>
<feature type="domain" description="Rho-GAP" evidence="2">
    <location>
        <begin position="674"/>
        <end position="905"/>
    </location>
</feature>
<dbReference type="GO" id="GO:0005096">
    <property type="term" value="F:GTPase activator activity"/>
    <property type="evidence" value="ECO:0007669"/>
    <property type="project" value="InterPro"/>
</dbReference>
<dbReference type="OrthoDB" id="185175at2759"/>
<feature type="region of interest" description="Disordered" evidence="1">
    <location>
        <begin position="939"/>
        <end position="1009"/>
    </location>
</feature>
<feature type="compositionally biased region" description="Low complexity" evidence="1">
    <location>
        <begin position="115"/>
        <end position="124"/>
    </location>
</feature>
<dbReference type="GO" id="GO:0007264">
    <property type="term" value="P:small GTPase-mediated signal transduction"/>
    <property type="evidence" value="ECO:0007669"/>
    <property type="project" value="InterPro"/>
</dbReference>
<feature type="compositionally biased region" description="Low complexity" evidence="1">
    <location>
        <begin position="969"/>
        <end position="998"/>
    </location>
</feature>
<feature type="compositionally biased region" description="Polar residues" evidence="1">
    <location>
        <begin position="1126"/>
        <end position="1146"/>
    </location>
</feature>
<feature type="compositionally biased region" description="Pro residues" evidence="1">
    <location>
        <begin position="218"/>
        <end position="228"/>
    </location>
</feature>
<feature type="region of interest" description="Disordered" evidence="1">
    <location>
        <begin position="371"/>
        <end position="434"/>
    </location>
</feature>
<feature type="region of interest" description="Disordered" evidence="1">
    <location>
        <begin position="547"/>
        <end position="625"/>
    </location>
</feature>
<feature type="region of interest" description="Disordered" evidence="1">
    <location>
        <begin position="772"/>
        <end position="796"/>
    </location>
</feature>
<protein>
    <submittedName>
        <fullName evidence="3">Transporter</fullName>
    </submittedName>
</protein>
<organism evidence="3 4">
    <name type="scientific">Ganoderma sinense ZZ0214-1</name>
    <dbReference type="NCBI Taxonomy" id="1077348"/>
    <lineage>
        <taxon>Eukaryota</taxon>
        <taxon>Fungi</taxon>
        <taxon>Dikarya</taxon>
        <taxon>Basidiomycota</taxon>
        <taxon>Agaricomycotina</taxon>
        <taxon>Agaricomycetes</taxon>
        <taxon>Polyporales</taxon>
        <taxon>Polyporaceae</taxon>
        <taxon>Ganoderma</taxon>
    </lineage>
</organism>
<feature type="compositionally biased region" description="Pro residues" evidence="1">
    <location>
        <begin position="252"/>
        <end position="266"/>
    </location>
</feature>
<feature type="compositionally biased region" description="Polar residues" evidence="1">
    <location>
        <begin position="1"/>
        <end position="11"/>
    </location>
</feature>
<dbReference type="GO" id="GO:0031267">
    <property type="term" value="F:small GTPase binding"/>
    <property type="evidence" value="ECO:0007669"/>
    <property type="project" value="InterPro"/>
</dbReference>
<feature type="region of interest" description="Disordered" evidence="1">
    <location>
        <begin position="1126"/>
        <end position="1218"/>
    </location>
</feature>
<evidence type="ECO:0000256" key="1">
    <source>
        <dbReference type="SAM" id="MobiDB-lite"/>
    </source>
</evidence>
<dbReference type="InterPro" id="IPR000198">
    <property type="entry name" value="RhoGAP_dom"/>
</dbReference>
<dbReference type="STRING" id="1077348.A0A2G8SKE2"/>
<feature type="region of interest" description="Disordered" evidence="1">
    <location>
        <begin position="1243"/>
        <end position="1264"/>
    </location>
</feature>
<dbReference type="SUPFAM" id="SSF48350">
    <property type="entry name" value="GTPase activation domain, GAP"/>
    <property type="match status" value="1"/>
</dbReference>
<dbReference type="EMBL" id="AYKW01000006">
    <property type="protein sequence ID" value="PIL34220.1"/>
    <property type="molecule type" value="Genomic_DNA"/>
</dbReference>
<proteinExistence type="predicted"/>
<feature type="region of interest" description="Disordered" evidence="1">
    <location>
        <begin position="475"/>
        <end position="515"/>
    </location>
</feature>
<feature type="compositionally biased region" description="Low complexity" evidence="1">
    <location>
        <begin position="549"/>
        <end position="581"/>
    </location>
</feature>
<name>A0A2G8SKE2_9APHY</name>
<feature type="compositionally biased region" description="Basic and acidic residues" evidence="1">
    <location>
        <begin position="292"/>
        <end position="308"/>
    </location>
</feature>
<dbReference type="PANTHER" id="PTHR12783">
    <property type="entry name" value="RALA BINDING PROTEIN 1 RALBP1"/>
    <property type="match status" value="1"/>
</dbReference>
<feature type="compositionally biased region" description="Basic residues" evidence="1">
    <location>
        <begin position="127"/>
        <end position="137"/>
    </location>
</feature>
<feature type="compositionally biased region" description="Low complexity" evidence="1">
    <location>
        <begin position="593"/>
        <end position="607"/>
    </location>
</feature>
<feature type="compositionally biased region" description="Low complexity" evidence="1">
    <location>
        <begin position="371"/>
        <end position="387"/>
    </location>
</feature>
<feature type="region of interest" description="Disordered" evidence="1">
    <location>
        <begin position="1071"/>
        <end position="1099"/>
    </location>
</feature>
<sequence length="1285" mass="134976">MQVTPSSQPRTTDTHALPSSVPTSLSSSSLASSHFSSRASSDLLPAAPLSSSSHSDIITSDRSASSLSSTKPRFFPLALNSSAAVPTRPPPPATMGQNQARPAATPISPPPLSPVPSTSTASSAGNRLKRAWAGRRKKSEDISAMFAATERAGSQSDREGAATRAPPSAMSNLGDPRLERPPSRGVGGPKLLNLPSVFGGRKASQQKPLPQPSSVLLSPPPPPLPPKVPLVVHSLSPTSPSYAPAKDSYFPAPIPPVLRPQSPPPISNHSRHPSEAGDAIASLSSEPFGVSQDKEKTKEAKEDWRKSDSTMTSHCTIRPGALSGNRSPRPVSLAESSHSATTIVPPVNKRLSALITDAEFTMFEEADCSASECESSSRPPASGRPSPTNSLKARNRRSASVSLAPSRTSGKSSPSSTAQSRNFTETPLSASRDTPTLTRAAAAGIISPVNASGSTQTTGNNLRGRLAAWTAVAATASPPPPQAHVERSLPSLPPPQPRRQPGAFSPPPVNPTFRQTTVSMTGSLAPAAGFAGFGKRAVEKVGRAWGGLTSSASNHSGYSSSSSTGMSDSASGYSSSPHSGPTARKGRRKAPHAFSNASSISSLASSSSEDHFVTSGPQLGRRLRGPKLSSSGLSIVGGLVFKRDLRSAVRETAIEEVLIRLASEEGETDAFGYRPLESRLLPALVVRCAQHILRWGVQEEGLFRVSGRSSHVAKLRAEFDAGGDHNLVEVEPGDLDPHAVSSIFKTFLRELPEPVLTTAMLPYFESALADENGRRSEDVTQRLPASNPSPGLRKPPSLSTLAMPVFAGARAISDAQRTAFSWLISRLPQENRDLVYTVVELIKATATRSKETKMPLGNLLLVFCPSLNMSPSLLRVLCEVDGIWDGPPAQPAVLQAVQEATRSNVSVDVTPTLDPPQRPAARFVTPSISLRLPVIEQDDAPDNVKDSPDDAASFVSALEPPSIVPTRTPSPLIYSSTIPPLSSSDSLDSSSISEELVSPDPPFVGDVSDNKSLASANSLSIPDMLPPLKSPIPRTIIPVPFPSGGGSVPNSPVAQVTLSHKKSHTLLSFPHLRSESSPEVNSDGEQSPSSPQRRAKRPSLHLLFTKKSTSSLPSATSPSYNISAIAPSTDSSTGTPNSLRPNTHFVSSPPRLDTAISSSPIEFGFQPPPNQLKGAKEPSSTAGSAPHRSLSPSALDAPALSQRSDSGGSSLFSTPQSTPIADYYRSRTTSLFLPDTPDELAAPLRARSASQMSETPSIDIDVADTQDDWTRSVLLAAEAGDSPSS</sequence>
<reference evidence="3 4" key="1">
    <citation type="journal article" date="2015" name="Sci. Rep.">
        <title>Chromosome-level genome map provides insights into diverse defense mechanisms in the medicinal fungus Ganoderma sinense.</title>
        <authorList>
            <person name="Zhu Y."/>
            <person name="Xu J."/>
            <person name="Sun C."/>
            <person name="Zhou S."/>
            <person name="Xu H."/>
            <person name="Nelson D.R."/>
            <person name="Qian J."/>
            <person name="Song J."/>
            <person name="Luo H."/>
            <person name="Xiang L."/>
            <person name="Li Y."/>
            <person name="Xu Z."/>
            <person name="Ji A."/>
            <person name="Wang L."/>
            <person name="Lu S."/>
            <person name="Hayward A."/>
            <person name="Sun W."/>
            <person name="Li X."/>
            <person name="Schwartz D.C."/>
            <person name="Wang Y."/>
            <person name="Chen S."/>
        </authorList>
    </citation>
    <scope>NUCLEOTIDE SEQUENCE [LARGE SCALE GENOMIC DNA]</scope>
    <source>
        <strain evidence="3 4">ZZ0214-1</strain>
    </source>
</reference>
<keyword evidence="4" id="KW-1185">Reference proteome</keyword>
<dbReference type="Proteomes" id="UP000230002">
    <property type="component" value="Unassembled WGS sequence"/>
</dbReference>
<feature type="compositionally biased region" description="Polar residues" evidence="1">
    <location>
        <begin position="388"/>
        <end position="403"/>
    </location>
</feature>
<dbReference type="Gene3D" id="1.10.555.10">
    <property type="entry name" value="Rho GTPase activation protein"/>
    <property type="match status" value="1"/>
</dbReference>
<gene>
    <name evidence="3" type="ORF">GSI_03931</name>
</gene>
<evidence type="ECO:0000313" key="3">
    <source>
        <dbReference type="EMBL" id="PIL34220.1"/>
    </source>
</evidence>
<dbReference type="SMART" id="SM00324">
    <property type="entry name" value="RhoGAP"/>
    <property type="match status" value="1"/>
</dbReference>
<feature type="compositionally biased region" description="Polar residues" evidence="1">
    <location>
        <begin position="1201"/>
        <end position="1218"/>
    </location>
</feature>
<feature type="compositionally biased region" description="Low complexity" evidence="1">
    <location>
        <begin position="205"/>
        <end position="217"/>
    </location>
</feature>
<comment type="caution">
    <text evidence="3">The sequence shown here is derived from an EMBL/GenBank/DDBJ whole genome shotgun (WGS) entry which is preliminary data.</text>
</comment>
<feature type="compositionally biased region" description="Polar residues" evidence="1">
    <location>
        <begin position="421"/>
        <end position="434"/>
    </location>
</feature>
<accession>A0A2G8SKE2</accession>
<dbReference type="InterPro" id="IPR039767">
    <property type="entry name" value="RALBP1"/>
</dbReference>
<evidence type="ECO:0000259" key="2">
    <source>
        <dbReference type="PROSITE" id="PS50238"/>
    </source>
</evidence>